<protein>
    <recommendedName>
        <fullName evidence="5">Pilus assembly protein</fullName>
    </recommendedName>
</protein>
<name>A0ABS8QEM1_9BURK</name>
<feature type="signal peptide" evidence="2">
    <location>
        <begin position="1"/>
        <end position="23"/>
    </location>
</feature>
<accession>A0ABS8QEM1</accession>
<evidence type="ECO:0000256" key="2">
    <source>
        <dbReference type="SAM" id="SignalP"/>
    </source>
</evidence>
<sequence length="91" mass="9495">MNTPTRCIAPALFAALLAGCVNTTPRWDAQFGAATRANLAVQVLDPAAGRNQNPTLGVDGRAAKGAHDRYQRSFAQPESAPPPLVINAGAR</sequence>
<dbReference type="RefSeq" id="WP_231060621.1">
    <property type="nucleotide sequence ID" value="NZ_JAJNOC010000012.1"/>
</dbReference>
<reference evidence="3" key="1">
    <citation type="submission" date="2021-11" db="EMBL/GenBank/DDBJ databases">
        <title>The complete genome of Massilia sp sp. G4R7.</title>
        <authorList>
            <person name="Liu L."/>
            <person name="Yue J."/>
            <person name="Yuan J."/>
            <person name="Yang F."/>
            <person name="Li L."/>
        </authorList>
    </citation>
    <scope>NUCLEOTIDE SEQUENCE</scope>
    <source>
        <strain evidence="3">G4R7</strain>
    </source>
</reference>
<feature type="compositionally biased region" description="Basic and acidic residues" evidence="1">
    <location>
        <begin position="61"/>
        <end position="71"/>
    </location>
</feature>
<comment type="caution">
    <text evidence="3">The sequence shown here is derived from an EMBL/GenBank/DDBJ whole genome shotgun (WGS) entry which is preliminary data.</text>
</comment>
<gene>
    <name evidence="3" type="ORF">LQ564_23900</name>
</gene>
<dbReference type="PROSITE" id="PS51257">
    <property type="entry name" value="PROKAR_LIPOPROTEIN"/>
    <property type="match status" value="1"/>
</dbReference>
<evidence type="ECO:0000313" key="3">
    <source>
        <dbReference type="EMBL" id="MCD2519350.1"/>
    </source>
</evidence>
<keyword evidence="2" id="KW-0732">Signal</keyword>
<proteinExistence type="predicted"/>
<dbReference type="Proteomes" id="UP001179361">
    <property type="component" value="Unassembled WGS sequence"/>
</dbReference>
<keyword evidence="4" id="KW-1185">Reference proteome</keyword>
<evidence type="ECO:0008006" key="5">
    <source>
        <dbReference type="Google" id="ProtNLM"/>
    </source>
</evidence>
<feature type="chain" id="PRO_5047174208" description="Pilus assembly protein" evidence="2">
    <location>
        <begin position="24"/>
        <end position="91"/>
    </location>
</feature>
<dbReference type="EMBL" id="JAJNOC010000012">
    <property type="protein sequence ID" value="MCD2519350.1"/>
    <property type="molecule type" value="Genomic_DNA"/>
</dbReference>
<organism evidence="3 4">
    <name type="scientific">Massilia phyllostachyos</name>
    <dbReference type="NCBI Taxonomy" id="2898585"/>
    <lineage>
        <taxon>Bacteria</taxon>
        <taxon>Pseudomonadati</taxon>
        <taxon>Pseudomonadota</taxon>
        <taxon>Betaproteobacteria</taxon>
        <taxon>Burkholderiales</taxon>
        <taxon>Oxalobacteraceae</taxon>
        <taxon>Telluria group</taxon>
        <taxon>Massilia</taxon>
    </lineage>
</organism>
<feature type="region of interest" description="Disordered" evidence="1">
    <location>
        <begin position="48"/>
        <end position="91"/>
    </location>
</feature>
<evidence type="ECO:0000313" key="4">
    <source>
        <dbReference type="Proteomes" id="UP001179361"/>
    </source>
</evidence>
<evidence type="ECO:0000256" key="1">
    <source>
        <dbReference type="SAM" id="MobiDB-lite"/>
    </source>
</evidence>